<proteinExistence type="inferred from homology"/>
<dbReference type="PROSITE" id="PS50157">
    <property type="entry name" value="ZINC_FINGER_C2H2_2"/>
    <property type="match status" value="2"/>
</dbReference>
<evidence type="ECO:0000256" key="9">
    <source>
        <dbReference type="ARBA" id="ARBA00023015"/>
    </source>
</evidence>
<dbReference type="PROSITE" id="PS00028">
    <property type="entry name" value="ZINC_FINGER_C2H2_1"/>
    <property type="match status" value="2"/>
</dbReference>
<evidence type="ECO:0000256" key="2">
    <source>
        <dbReference type="ARBA" id="ARBA00004496"/>
    </source>
</evidence>
<keyword evidence="11" id="KW-0804">Transcription</keyword>
<dbReference type="GO" id="GO:0005634">
    <property type="term" value="C:nucleus"/>
    <property type="evidence" value="ECO:0007669"/>
    <property type="project" value="UniProtKB-SubCell"/>
</dbReference>
<feature type="domain" description="C2H2-type" evidence="15">
    <location>
        <begin position="602"/>
        <end position="631"/>
    </location>
</feature>
<keyword evidence="6" id="KW-0677">Repeat</keyword>
<keyword evidence="17" id="KW-1185">Reference proteome</keyword>
<dbReference type="GO" id="GO:0000981">
    <property type="term" value="F:DNA-binding transcription factor activity, RNA polymerase II-specific"/>
    <property type="evidence" value="ECO:0007669"/>
    <property type="project" value="TreeGrafter"/>
</dbReference>
<evidence type="ECO:0000256" key="1">
    <source>
        <dbReference type="ARBA" id="ARBA00004123"/>
    </source>
</evidence>
<feature type="compositionally biased region" description="Low complexity" evidence="14">
    <location>
        <begin position="161"/>
        <end position="187"/>
    </location>
</feature>
<evidence type="ECO:0000256" key="7">
    <source>
        <dbReference type="ARBA" id="ARBA00022771"/>
    </source>
</evidence>
<dbReference type="VEuPathDB" id="VectorBase:GAUT029896"/>
<sequence length="777" mass="82766">MSVRGVAPGTPSAAMIMEGLETLVAPSHHTFLLTESAAAAHFNVLSFDTCLFKTTAPTSPSTAVTSAAPYLSNPSNFGGSHLSSQTLLHYNLSSNPAATLSSSSSSAGAASSPNAASSSAISSNSILNSLRSQTTRLGSISVAAETQQHLQSPPLHGAGPSIASAAVSVNSGGGSSSTTTSGRSSASHLSLLNTTQHSPIAGASVSSVADSVDIKQAHIEAQSGDLNTPVTTSSDIPSFFGPSTVVEPPPITGSIESEDLSLEPQTVAASPVLCSPLKEERSTPPTLAIVKEETSNTAMSGINSSGIVQQQQQQQQQQHQQQQHAQSTQMHSPSLSIMPGQMSPPSAGLGNSWNLPSPDKTLFQPPMFSLLGPGPQNAVATQAHYAAQHHASSIPTSTPSPNSAQHMHSASSGSAYDDGRHVELLGLQMDCSPIILKQAAPPSYTSASSFSTLADMQQSQTAHDLQQYRQQMSVSTPKYQWLDSPAEYGNTTQSTTLVLPGPSSTSSSAALGGGIIPKQEAYAEPAQTPTHHMQSTATAVSGGAQSSYTVVQLAEYSPSTSKGHEILSQVYQQSAMPLKLVPVKPRKYPNRPSKTPVHERPYACPVENCDRRFSRSDELTRHIRIHTGQKPFQCRICMRSFSRSDHLTTHIRTHTGEKPERQGQRHKPLPPLLKPDLPVITHSALSPTTPLDTMPTAELTLKKRKFSFQHDLDLEELDEWRTEETDEDSWIDDPPIQTQTIDASTNTEANEENIELDLFEGKHENSQDMVILFLTAQ</sequence>
<dbReference type="FunFam" id="3.30.160.60:FF:000092">
    <property type="entry name" value="Early growth response protein 3"/>
    <property type="match status" value="1"/>
</dbReference>
<evidence type="ECO:0000256" key="13">
    <source>
        <dbReference type="PROSITE-ProRule" id="PRU00042"/>
    </source>
</evidence>
<feature type="region of interest" description="Disordered" evidence="14">
    <location>
        <begin position="655"/>
        <end position="676"/>
    </location>
</feature>
<dbReference type="Gene3D" id="3.30.160.60">
    <property type="entry name" value="Classic Zinc Finger"/>
    <property type="match status" value="2"/>
</dbReference>
<evidence type="ECO:0000256" key="10">
    <source>
        <dbReference type="ARBA" id="ARBA00023125"/>
    </source>
</evidence>
<dbReference type="SUPFAM" id="SSF57667">
    <property type="entry name" value="beta-beta-alpha zinc fingers"/>
    <property type="match status" value="1"/>
</dbReference>
<evidence type="ECO:0000256" key="5">
    <source>
        <dbReference type="ARBA" id="ARBA00022723"/>
    </source>
</evidence>
<evidence type="ECO:0000256" key="4">
    <source>
        <dbReference type="ARBA" id="ARBA00022490"/>
    </source>
</evidence>
<dbReference type="PANTHER" id="PTHR19818:SF139">
    <property type="entry name" value="PAIR-RULE PROTEIN ODD-PAIRED"/>
    <property type="match status" value="1"/>
</dbReference>
<keyword evidence="7 13" id="KW-0863">Zinc-finger</keyword>
<keyword evidence="12" id="KW-0539">Nucleus</keyword>
<dbReference type="InterPro" id="IPR050329">
    <property type="entry name" value="GLI_C2H2-zinc-finger"/>
</dbReference>
<evidence type="ECO:0000256" key="6">
    <source>
        <dbReference type="ARBA" id="ARBA00022737"/>
    </source>
</evidence>
<comment type="similarity">
    <text evidence="3">Belongs to the EGR C2H2-type zinc-finger protein family.</text>
</comment>
<name>A0A1A9V973_GLOAU</name>
<evidence type="ECO:0000259" key="15">
    <source>
        <dbReference type="PROSITE" id="PS50157"/>
    </source>
</evidence>
<dbReference type="InterPro" id="IPR036236">
    <property type="entry name" value="Znf_C2H2_sf"/>
</dbReference>
<dbReference type="InterPro" id="IPR013087">
    <property type="entry name" value="Znf_C2H2_type"/>
</dbReference>
<keyword evidence="8" id="KW-0862">Zinc</keyword>
<evidence type="ECO:0000256" key="14">
    <source>
        <dbReference type="SAM" id="MobiDB-lite"/>
    </source>
</evidence>
<reference evidence="16" key="1">
    <citation type="submission" date="2020-05" db="UniProtKB">
        <authorList>
            <consortium name="EnsemblMetazoa"/>
        </authorList>
    </citation>
    <scope>IDENTIFICATION</scope>
    <source>
        <strain evidence="16">TTRI</strain>
    </source>
</reference>
<keyword evidence="9" id="KW-0805">Transcription regulation</keyword>
<keyword evidence="4" id="KW-0963">Cytoplasm</keyword>
<keyword evidence="10" id="KW-0238">DNA-binding</keyword>
<dbReference type="SMART" id="SM00355">
    <property type="entry name" value="ZnF_C2H2"/>
    <property type="match status" value="2"/>
</dbReference>
<dbReference type="PANTHER" id="PTHR19818">
    <property type="entry name" value="ZINC FINGER PROTEIN ZIC AND GLI"/>
    <property type="match status" value="1"/>
</dbReference>
<dbReference type="GO" id="GO:0045944">
    <property type="term" value="P:positive regulation of transcription by RNA polymerase II"/>
    <property type="evidence" value="ECO:0007669"/>
    <property type="project" value="UniProtKB-ARBA"/>
</dbReference>
<evidence type="ECO:0000313" key="16">
    <source>
        <dbReference type="EnsemblMetazoa" id="GAUT029896-PA"/>
    </source>
</evidence>
<feature type="region of interest" description="Disordered" evidence="14">
    <location>
        <begin position="387"/>
        <end position="416"/>
    </location>
</feature>
<dbReference type="AlphaFoldDB" id="A0A1A9V973"/>
<feature type="compositionally biased region" description="Low complexity" evidence="14">
    <location>
        <begin position="387"/>
        <end position="403"/>
    </location>
</feature>
<dbReference type="GO" id="GO:0008270">
    <property type="term" value="F:zinc ion binding"/>
    <property type="evidence" value="ECO:0007669"/>
    <property type="project" value="UniProtKB-KW"/>
</dbReference>
<feature type="compositionally biased region" description="Polar residues" evidence="14">
    <location>
        <begin position="404"/>
        <end position="414"/>
    </location>
</feature>
<dbReference type="STRING" id="7395.A0A1A9V973"/>
<protein>
    <recommendedName>
        <fullName evidence="15">C2H2-type domain-containing protein</fullName>
    </recommendedName>
</protein>
<feature type="region of interest" description="Disordered" evidence="14">
    <location>
        <begin position="305"/>
        <end position="360"/>
    </location>
</feature>
<evidence type="ECO:0000256" key="12">
    <source>
        <dbReference type="ARBA" id="ARBA00023242"/>
    </source>
</evidence>
<feature type="domain" description="C2H2-type" evidence="15">
    <location>
        <begin position="632"/>
        <end position="659"/>
    </location>
</feature>
<organism evidence="16 17">
    <name type="scientific">Glossina austeni</name>
    <name type="common">Savannah tsetse fly</name>
    <dbReference type="NCBI Taxonomy" id="7395"/>
    <lineage>
        <taxon>Eukaryota</taxon>
        <taxon>Metazoa</taxon>
        <taxon>Ecdysozoa</taxon>
        <taxon>Arthropoda</taxon>
        <taxon>Hexapoda</taxon>
        <taxon>Insecta</taxon>
        <taxon>Pterygota</taxon>
        <taxon>Neoptera</taxon>
        <taxon>Endopterygota</taxon>
        <taxon>Diptera</taxon>
        <taxon>Brachycera</taxon>
        <taxon>Muscomorpha</taxon>
        <taxon>Hippoboscoidea</taxon>
        <taxon>Glossinidae</taxon>
        <taxon>Glossina</taxon>
    </lineage>
</organism>
<comment type="subcellular location">
    <subcellularLocation>
        <location evidence="2">Cytoplasm</location>
    </subcellularLocation>
    <subcellularLocation>
        <location evidence="1">Nucleus</location>
    </subcellularLocation>
</comment>
<evidence type="ECO:0000256" key="3">
    <source>
        <dbReference type="ARBA" id="ARBA00005682"/>
    </source>
</evidence>
<feature type="compositionally biased region" description="Low complexity" evidence="14">
    <location>
        <begin position="309"/>
        <end position="326"/>
    </location>
</feature>
<accession>A0A1A9V973</accession>
<evidence type="ECO:0000256" key="8">
    <source>
        <dbReference type="ARBA" id="ARBA00022833"/>
    </source>
</evidence>
<dbReference type="GO" id="GO:0000978">
    <property type="term" value="F:RNA polymerase II cis-regulatory region sequence-specific DNA binding"/>
    <property type="evidence" value="ECO:0007669"/>
    <property type="project" value="TreeGrafter"/>
</dbReference>
<evidence type="ECO:0000313" key="17">
    <source>
        <dbReference type="Proteomes" id="UP000078200"/>
    </source>
</evidence>
<feature type="region of interest" description="Disordered" evidence="14">
    <location>
        <begin position="151"/>
        <end position="187"/>
    </location>
</feature>
<dbReference type="EnsemblMetazoa" id="GAUT029896-RA">
    <property type="protein sequence ID" value="GAUT029896-PA"/>
    <property type="gene ID" value="GAUT029896"/>
</dbReference>
<keyword evidence="5" id="KW-0479">Metal-binding</keyword>
<dbReference type="GO" id="GO:0005737">
    <property type="term" value="C:cytoplasm"/>
    <property type="evidence" value="ECO:0007669"/>
    <property type="project" value="UniProtKB-SubCell"/>
</dbReference>
<dbReference type="Pfam" id="PF00096">
    <property type="entry name" value="zf-C2H2"/>
    <property type="match status" value="2"/>
</dbReference>
<evidence type="ECO:0000256" key="11">
    <source>
        <dbReference type="ARBA" id="ARBA00023163"/>
    </source>
</evidence>
<dbReference type="Proteomes" id="UP000078200">
    <property type="component" value="Unassembled WGS sequence"/>
</dbReference>